<dbReference type="Proteomes" id="UP001152320">
    <property type="component" value="Chromosome 12"/>
</dbReference>
<keyword evidence="1" id="KW-0472">Membrane</keyword>
<evidence type="ECO:0000313" key="2">
    <source>
        <dbReference type="EMBL" id="KAJ8031768.1"/>
    </source>
</evidence>
<dbReference type="EMBL" id="JAIZAY010000012">
    <property type="protein sequence ID" value="KAJ8031768.1"/>
    <property type="molecule type" value="Genomic_DNA"/>
</dbReference>
<keyword evidence="1" id="KW-0812">Transmembrane</keyword>
<accession>A0A9Q1H3R1</accession>
<protein>
    <submittedName>
        <fullName evidence="2">Uncharacterized protein</fullName>
    </submittedName>
</protein>
<reference evidence="2" key="1">
    <citation type="submission" date="2021-10" db="EMBL/GenBank/DDBJ databases">
        <title>Tropical sea cucumber genome reveals ecological adaptation and Cuvierian tubules defense mechanism.</title>
        <authorList>
            <person name="Chen T."/>
        </authorList>
    </citation>
    <scope>NUCLEOTIDE SEQUENCE</scope>
    <source>
        <strain evidence="2">Nanhai2018</strain>
        <tissue evidence="2">Muscle</tissue>
    </source>
</reference>
<proteinExistence type="predicted"/>
<feature type="transmembrane region" description="Helical" evidence="1">
    <location>
        <begin position="59"/>
        <end position="82"/>
    </location>
</feature>
<dbReference type="AlphaFoldDB" id="A0A9Q1H3R1"/>
<name>A0A9Q1H3R1_HOLLE</name>
<gene>
    <name evidence="2" type="ORF">HOLleu_25074</name>
</gene>
<evidence type="ECO:0000313" key="3">
    <source>
        <dbReference type="Proteomes" id="UP001152320"/>
    </source>
</evidence>
<keyword evidence="1" id="KW-1133">Transmembrane helix</keyword>
<comment type="caution">
    <text evidence="2">The sequence shown here is derived from an EMBL/GenBank/DDBJ whole genome shotgun (WGS) entry which is preliminary data.</text>
</comment>
<organism evidence="2 3">
    <name type="scientific">Holothuria leucospilota</name>
    <name type="common">Black long sea cucumber</name>
    <name type="synonym">Mertensiothuria leucospilota</name>
    <dbReference type="NCBI Taxonomy" id="206669"/>
    <lineage>
        <taxon>Eukaryota</taxon>
        <taxon>Metazoa</taxon>
        <taxon>Echinodermata</taxon>
        <taxon>Eleutherozoa</taxon>
        <taxon>Echinozoa</taxon>
        <taxon>Holothuroidea</taxon>
        <taxon>Aspidochirotacea</taxon>
        <taxon>Aspidochirotida</taxon>
        <taxon>Holothuriidae</taxon>
        <taxon>Holothuria</taxon>
    </lineage>
</organism>
<sequence>MCEEVDVLSRQTCSVTVALLVNEQYLSSTSQLQGQNLVTQTSQPGSIFSAISINIPVTFLIIFAGLFGFLLTLITTLVIYVIKVNYTMKSQSHVILNVEQPTYNEISVAPNETTLQRTPSVNYYVEKVDSHRYIEMRPISRNEEADSADKEQTVYSDIPHPLKCTTVQKSSLISSNEGTVHFNHCFSNVDLYGCMKMTPTRTLRNSNSRSDLVDRSPRIRNSMVPRLHSNAMYFARDDKGDCKIHPYSYAE</sequence>
<keyword evidence="3" id="KW-1185">Reference proteome</keyword>
<evidence type="ECO:0000256" key="1">
    <source>
        <dbReference type="SAM" id="Phobius"/>
    </source>
</evidence>